<comment type="caution">
    <text evidence="3">The sequence shown here is derived from an EMBL/GenBank/DDBJ whole genome shotgun (WGS) entry which is preliminary data.</text>
</comment>
<dbReference type="Pfam" id="PF00010">
    <property type="entry name" value="HLH"/>
    <property type="match status" value="1"/>
</dbReference>
<feature type="region of interest" description="Disordered" evidence="1">
    <location>
        <begin position="53"/>
        <end position="130"/>
    </location>
</feature>
<dbReference type="Proteomes" id="UP000051574">
    <property type="component" value="Unassembled WGS sequence"/>
</dbReference>
<dbReference type="GO" id="GO:0005667">
    <property type="term" value="C:transcription regulator complex"/>
    <property type="evidence" value="ECO:0007669"/>
    <property type="project" value="InterPro"/>
</dbReference>
<dbReference type="GO" id="GO:0003700">
    <property type="term" value="F:DNA-binding transcription factor activity"/>
    <property type="evidence" value="ECO:0007669"/>
    <property type="project" value="InterPro"/>
</dbReference>
<dbReference type="PANTHER" id="PTHR23042">
    <property type="entry name" value="CIRCADIAN PROTEIN CLOCK/ARNT/BMAL/PAS"/>
    <property type="match status" value="1"/>
</dbReference>
<dbReference type="InterPro" id="IPR050933">
    <property type="entry name" value="Circadian_TF"/>
</dbReference>
<evidence type="ECO:0000259" key="2">
    <source>
        <dbReference type="PROSITE" id="PS50888"/>
    </source>
</evidence>
<evidence type="ECO:0000256" key="1">
    <source>
        <dbReference type="SAM" id="MobiDB-lite"/>
    </source>
</evidence>
<dbReference type="InterPro" id="IPR001067">
    <property type="entry name" value="Nuc_translocat"/>
</dbReference>
<dbReference type="AlphaFoldDB" id="A0A0T6BI48"/>
<dbReference type="SMART" id="SM00353">
    <property type="entry name" value="HLH"/>
    <property type="match status" value="1"/>
</dbReference>
<dbReference type="GO" id="GO:0045944">
    <property type="term" value="P:positive regulation of transcription by RNA polymerase II"/>
    <property type="evidence" value="ECO:0007669"/>
    <property type="project" value="UniProtKB-ARBA"/>
</dbReference>
<dbReference type="EMBL" id="LJIG01000011">
    <property type="protein sequence ID" value="KRT86929.1"/>
    <property type="molecule type" value="Genomic_DNA"/>
</dbReference>
<feature type="domain" description="BHLH" evidence="2">
    <location>
        <begin position="116"/>
        <end position="169"/>
    </location>
</feature>
<keyword evidence="4" id="KW-1185">Reference proteome</keyword>
<feature type="non-terminal residue" evidence="3">
    <location>
        <position position="218"/>
    </location>
</feature>
<dbReference type="GO" id="GO:0005634">
    <property type="term" value="C:nucleus"/>
    <property type="evidence" value="ECO:0007669"/>
    <property type="project" value="InterPro"/>
</dbReference>
<name>A0A0T6BI48_9SCAR</name>
<gene>
    <name evidence="3" type="ORF">AMK59_1883</name>
</gene>
<dbReference type="InterPro" id="IPR011598">
    <property type="entry name" value="bHLH_dom"/>
</dbReference>
<reference evidence="3 4" key="1">
    <citation type="submission" date="2015-09" db="EMBL/GenBank/DDBJ databases">
        <title>Draft genome of the scarab beetle Oryctes borbonicus.</title>
        <authorList>
            <person name="Meyer J.M."/>
            <person name="Markov G.V."/>
            <person name="Baskaran P."/>
            <person name="Herrmann M."/>
            <person name="Sommer R.J."/>
            <person name="Roedelsperger C."/>
        </authorList>
    </citation>
    <scope>NUCLEOTIDE SEQUENCE [LARGE SCALE GENOMIC DNA]</scope>
    <source>
        <strain evidence="3">OB123</strain>
        <tissue evidence="3">Whole animal</tissue>
    </source>
</reference>
<feature type="compositionally biased region" description="Basic and acidic residues" evidence="1">
    <location>
        <begin position="105"/>
        <end position="127"/>
    </location>
</feature>
<dbReference type="GO" id="GO:0046983">
    <property type="term" value="F:protein dimerization activity"/>
    <property type="evidence" value="ECO:0007669"/>
    <property type="project" value="InterPro"/>
</dbReference>
<dbReference type="OrthoDB" id="71302at2759"/>
<proteinExistence type="predicted"/>
<dbReference type="SUPFAM" id="SSF47459">
    <property type="entry name" value="HLH, helix-loop-helix DNA-binding domain"/>
    <property type="match status" value="1"/>
</dbReference>
<protein>
    <submittedName>
        <fullName evidence="3">HLH domain containing protein</fullName>
    </submittedName>
</protein>
<accession>A0A0T6BI48</accession>
<dbReference type="PROSITE" id="PS50888">
    <property type="entry name" value="BHLH"/>
    <property type="match status" value="1"/>
</dbReference>
<sequence length="218" mass="24890">MSTHSYSYSRLLQSPDEDQSFAALQEQKSSSLESFSSQSYRPTYFELHNVYEDPIPSTSKQYPTPSSSSAINFMDLQHPDDSSSALKKRKTSTVDPNEADDETGDDTKSCKTPTENKKQNHSEIEKRRRDKMNTYISELSTMVPMCNAMSRKLDKLTVLRMAVQHLKTIRGTTRSYTEGLYKAPYLTEQDLKRVILQNIFLAMLPLKAEVLQSDTTFC</sequence>
<dbReference type="PRINTS" id="PR00785">
    <property type="entry name" value="NCTRNSLOCATR"/>
</dbReference>
<dbReference type="GO" id="GO:0005737">
    <property type="term" value="C:cytoplasm"/>
    <property type="evidence" value="ECO:0007669"/>
    <property type="project" value="InterPro"/>
</dbReference>
<dbReference type="Gene3D" id="4.10.280.10">
    <property type="entry name" value="Helix-loop-helix DNA-binding domain"/>
    <property type="match status" value="1"/>
</dbReference>
<evidence type="ECO:0000313" key="3">
    <source>
        <dbReference type="EMBL" id="KRT86929.1"/>
    </source>
</evidence>
<dbReference type="InterPro" id="IPR036638">
    <property type="entry name" value="HLH_DNA-bd_sf"/>
</dbReference>
<feature type="compositionally biased region" description="Polar residues" evidence="1">
    <location>
        <begin position="56"/>
        <end position="71"/>
    </location>
</feature>
<organism evidence="3 4">
    <name type="scientific">Oryctes borbonicus</name>
    <dbReference type="NCBI Taxonomy" id="1629725"/>
    <lineage>
        <taxon>Eukaryota</taxon>
        <taxon>Metazoa</taxon>
        <taxon>Ecdysozoa</taxon>
        <taxon>Arthropoda</taxon>
        <taxon>Hexapoda</taxon>
        <taxon>Insecta</taxon>
        <taxon>Pterygota</taxon>
        <taxon>Neoptera</taxon>
        <taxon>Endopterygota</taxon>
        <taxon>Coleoptera</taxon>
        <taxon>Polyphaga</taxon>
        <taxon>Scarabaeiformia</taxon>
        <taxon>Scarabaeidae</taxon>
        <taxon>Dynastinae</taxon>
        <taxon>Oryctes</taxon>
    </lineage>
</organism>
<evidence type="ECO:0000313" key="4">
    <source>
        <dbReference type="Proteomes" id="UP000051574"/>
    </source>
</evidence>